<organism evidence="9 10">
    <name type="scientific">Diploptera punctata</name>
    <name type="common">Pacific beetle cockroach</name>
    <dbReference type="NCBI Taxonomy" id="6984"/>
    <lineage>
        <taxon>Eukaryota</taxon>
        <taxon>Metazoa</taxon>
        <taxon>Ecdysozoa</taxon>
        <taxon>Arthropoda</taxon>
        <taxon>Hexapoda</taxon>
        <taxon>Insecta</taxon>
        <taxon>Pterygota</taxon>
        <taxon>Neoptera</taxon>
        <taxon>Polyneoptera</taxon>
        <taxon>Dictyoptera</taxon>
        <taxon>Blattodea</taxon>
        <taxon>Blaberoidea</taxon>
        <taxon>Blaberidae</taxon>
        <taxon>Diplopterinae</taxon>
        <taxon>Diploptera</taxon>
    </lineage>
</organism>
<evidence type="ECO:0000256" key="8">
    <source>
        <dbReference type="SAM" id="Phobius"/>
    </source>
</evidence>
<dbReference type="PANTHER" id="PTHR42643">
    <property type="entry name" value="IONOTROPIC RECEPTOR 20A-RELATED"/>
    <property type="match status" value="1"/>
</dbReference>
<evidence type="ECO:0000256" key="2">
    <source>
        <dbReference type="ARBA" id="ARBA00022475"/>
    </source>
</evidence>
<evidence type="ECO:0000256" key="1">
    <source>
        <dbReference type="ARBA" id="ARBA00004651"/>
    </source>
</evidence>
<evidence type="ECO:0000256" key="4">
    <source>
        <dbReference type="ARBA" id="ARBA00022989"/>
    </source>
</evidence>
<evidence type="ECO:0000256" key="6">
    <source>
        <dbReference type="ARBA" id="ARBA00023170"/>
    </source>
</evidence>
<feature type="transmembrane region" description="Helical" evidence="8">
    <location>
        <begin position="318"/>
        <end position="342"/>
    </location>
</feature>
<accession>A0AAD8A9X2</accession>
<sequence length="550" mass="63945">MVDDTVQFFAYNARGRWVIVIVDQQVKSRSEIVMGISRTIYKDYYIYDSLIIIPHIKSNTDDNDYYEDINGDDKEYMDSFLLYTWLPFHADGQRPILLDDWIIGNESSSKIQRPNLFPKKIPSKINTTQLKLLPLLNYPFLLKKGNCTDDKGLKHYEYDGPEIRLMEIIAKTLNLSIRYVESRSEESTYISRVKQVIYLISIGHSHIGIGSIPIHPRAVGFAEFTDPYFITGVTWYVPCPKSYPRLKKISETFPLSVWLLFAVVMVLTALVTWCRSKWNKGLEIANYESGLMCFYCMWAVILGVSVPNMPRTSAVRWLFLLFVWYAFIMNMLFQTFFTSYLVNPGIIDHVHTIDELLDSGIQMGYYKEAETSYFADESDPISEIIKSRSEDCSSKEYKKCLLKVIVDKDYSSLRSELYADHFVKTMMPSRKKPLCSLDDRFRSYYIAIYTKKNLPFLDPIKTCLNYLTAGGIGEKIFSEFKYSWKYQVSPDAELYDHEEKEYFIFNVSHLIIGFYILASGFTVSFIAFICEIIHKFLYSKALTILSKTHS</sequence>
<feature type="transmembrane region" description="Helical" evidence="8">
    <location>
        <begin position="285"/>
        <end position="306"/>
    </location>
</feature>
<evidence type="ECO:0000313" key="9">
    <source>
        <dbReference type="EMBL" id="KAJ9594780.1"/>
    </source>
</evidence>
<dbReference type="AlphaFoldDB" id="A0AAD8A9X2"/>
<reference evidence="9" key="1">
    <citation type="journal article" date="2023" name="IScience">
        <title>Live-bearing cockroach genome reveals convergent evolutionary mechanisms linked to viviparity in insects and beyond.</title>
        <authorList>
            <person name="Fouks B."/>
            <person name="Harrison M.C."/>
            <person name="Mikhailova A.A."/>
            <person name="Marchal E."/>
            <person name="English S."/>
            <person name="Carruthers M."/>
            <person name="Jennings E.C."/>
            <person name="Chiamaka E.L."/>
            <person name="Frigard R.A."/>
            <person name="Pippel M."/>
            <person name="Attardo G.M."/>
            <person name="Benoit J.B."/>
            <person name="Bornberg-Bauer E."/>
            <person name="Tobe S.S."/>
        </authorList>
    </citation>
    <scope>NUCLEOTIDE SEQUENCE</scope>
    <source>
        <strain evidence="9">Stay&amp;Tobe</strain>
    </source>
</reference>
<dbReference type="InterPro" id="IPR052192">
    <property type="entry name" value="Insect_Ionotropic_Sensory_Rcpt"/>
</dbReference>
<keyword evidence="2" id="KW-1003">Cell membrane</keyword>
<keyword evidence="3 8" id="KW-0812">Transmembrane</keyword>
<feature type="transmembrane region" description="Helical" evidence="8">
    <location>
        <begin position="255"/>
        <end position="273"/>
    </location>
</feature>
<evidence type="ECO:0000256" key="3">
    <source>
        <dbReference type="ARBA" id="ARBA00022692"/>
    </source>
</evidence>
<reference evidence="9" key="2">
    <citation type="submission" date="2023-05" db="EMBL/GenBank/DDBJ databases">
        <authorList>
            <person name="Fouks B."/>
        </authorList>
    </citation>
    <scope>NUCLEOTIDE SEQUENCE</scope>
    <source>
        <strain evidence="9">Stay&amp;Tobe</strain>
        <tissue evidence="9">Testes</tissue>
    </source>
</reference>
<keyword evidence="6" id="KW-0675">Receptor</keyword>
<dbReference type="GO" id="GO:0005886">
    <property type="term" value="C:plasma membrane"/>
    <property type="evidence" value="ECO:0007669"/>
    <property type="project" value="UniProtKB-SubCell"/>
</dbReference>
<keyword evidence="7" id="KW-0325">Glycoprotein</keyword>
<name>A0AAD8A9X2_DIPPU</name>
<evidence type="ECO:0000256" key="7">
    <source>
        <dbReference type="ARBA" id="ARBA00023180"/>
    </source>
</evidence>
<protein>
    <submittedName>
        <fullName evidence="9">Uncharacterized protein</fullName>
    </submittedName>
</protein>
<feature type="transmembrane region" description="Helical" evidence="8">
    <location>
        <begin position="510"/>
        <end position="530"/>
    </location>
</feature>
<dbReference type="Gene3D" id="3.40.190.10">
    <property type="entry name" value="Periplasmic binding protein-like II"/>
    <property type="match status" value="1"/>
</dbReference>
<comment type="subcellular location">
    <subcellularLocation>
        <location evidence="1">Cell membrane</location>
        <topology evidence="1">Multi-pass membrane protein</topology>
    </subcellularLocation>
</comment>
<comment type="caution">
    <text evidence="9">The sequence shown here is derived from an EMBL/GenBank/DDBJ whole genome shotgun (WGS) entry which is preliminary data.</text>
</comment>
<dbReference type="SUPFAM" id="SSF53850">
    <property type="entry name" value="Periplasmic binding protein-like II"/>
    <property type="match status" value="1"/>
</dbReference>
<dbReference type="EMBL" id="JASPKZ010002720">
    <property type="protein sequence ID" value="KAJ9594780.1"/>
    <property type="molecule type" value="Genomic_DNA"/>
</dbReference>
<keyword evidence="5 8" id="KW-0472">Membrane</keyword>
<keyword evidence="4 8" id="KW-1133">Transmembrane helix</keyword>
<gene>
    <name evidence="9" type="ORF">L9F63_013912</name>
</gene>
<evidence type="ECO:0000313" key="10">
    <source>
        <dbReference type="Proteomes" id="UP001233999"/>
    </source>
</evidence>
<keyword evidence="10" id="KW-1185">Reference proteome</keyword>
<dbReference type="Proteomes" id="UP001233999">
    <property type="component" value="Unassembled WGS sequence"/>
</dbReference>
<evidence type="ECO:0000256" key="5">
    <source>
        <dbReference type="ARBA" id="ARBA00023136"/>
    </source>
</evidence>
<dbReference type="PANTHER" id="PTHR42643:SF30">
    <property type="entry name" value="IONOTROPIC RECEPTOR 40A-RELATED"/>
    <property type="match status" value="1"/>
</dbReference>
<proteinExistence type="predicted"/>